<dbReference type="GO" id="GO:0009986">
    <property type="term" value="C:cell surface"/>
    <property type="evidence" value="ECO:0007669"/>
    <property type="project" value="TreeGrafter"/>
</dbReference>
<sequence>MRYSLLALAATTLLSSSASARGHHHRRHAHPAALAPYDECQVIPAQCTTYTSSILVPVGTVPASGSSTVKQTMTVVPVVEPTTTIKSTLTYTSTKTNVVTVTKPSSTGPSSIKPSSAVSIPVPAVPTPIVTVCPTPGVYTIPAKTITLTSTENACVPETTSLPPGTHTLGGVTTIVQTSTTVVCPIAAVETAGDITTSKVVMTTYVCPSAGTYTIGASTATVTGTVTVPCTYPVLTAYPPGTYTQPEVVTTVTVTSAVIVCPYTSNGLPTSSPAVPTTSAPAPPGTSAPPPSYSSPPPSISAPPPSTSAPPPSASAPSSTVAATDVSVSSVSSSAAPSSSGSTSKLTPGDGLWGLAYSPYSDNGGCKTASEVSADIADIASKGFKNVRLYSSDCDGLQNVGSACEAHGLGIILGIFIKAGGVSTADEQLKDILSWKKWNLVVLFVVGNESVFNGFCSAEELAAYIVKVKGQLQGGGYTGPVTTTETLNIIQSNGNTLCSVMDVVGVNVQGYFDGGVTADKVGEFVKSQLKLATDVCGGKQGYVLEAGWPSAGQPNGVAVPGVAEQKTAIAAIAKELPGQVSFFSYKNDLWKAPGAFGVEPNFGCGQLF</sequence>
<dbReference type="PANTHER" id="PTHR16631">
    <property type="entry name" value="GLUCAN 1,3-BETA-GLUCOSIDASE"/>
    <property type="match status" value="1"/>
</dbReference>
<keyword evidence="7" id="KW-0326">Glycosidase</keyword>
<feature type="chain" id="PRO_5015562093" description="Probable beta-glucosidase btgE" evidence="14">
    <location>
        <begin position="21"/>
        <end position="608"/>
    </location>
</feature>
<dbReference type="SUPFAM" id="SSF51445">
    <property type="entry name" value="(Trans)glycosidases"/>
    <property type="match status" value="1"/>
</dbReference>
<protein>
    <recommendedName>
        <fullName evidence="9">Probable beta-glucosidase btgE</fullName>
    </recommendedName>
    <alternativeName>
        <fullName evidence="10">Beta-D-glucoside glucohydrolase btgE</fullName>
    </alternativeName>
    <alternativeName>
        <fullName evidence="12">Cellobiase btgE</fullName>
    </alternativeName>
    <alternativeName>
        <fullName evidence="11">Gentiobiase btgE</fullName>
    </alternativeName>
</protein>
<gene>
    <name evidence="15" type="ORF">B9Z19DRAFT_984460</name>
</gene>
<dbReference type="AlphaFoldDB" id="A0A2T6ZRE1"/>
<evidence type="ECO:0000313" key="15">
    <source>
        <dbReference type="EMBL" id="PUU78033.1"/>
    </source>
</evidence>
<dbReference type="OrthoDB" id="4082933at2759"/>
<evidence type="ECO:0000256" key="5">
    <source>
        <dbReference type="ARBA" id="ARBA00022729"/>
    </source>
</evidence>
<dbReference type="InterPro" id="IPR050732">
    <property type="entry name" value="Beta-glucan_modifiers"/>
</dbReference>
<feature type="compositionally biased region" description="Pro residues" evidence="13">
    <location>
        <begin position="281"/>
        <end position="314"/>
    </location>
</feature>
<evidence type="ECO:0000256" key="2">
    <source>
        <dbReference type="ARBA" id="ARBA00008773"/>
    </source>
</evidence>
<reference evidence="15 16" key="1">
    <citation type="submission" date="2017-04" db="EMBL/GenBank/DDBJ databases">
        <title>Draft genome sequence of Tuber borchii Vittad., a whitish edible truffle.</title>
        <authorList>
            <consortium name="DOE Joint Genome Institute"/>
            <person name="Murat C."/>
            <person name="Kuo A."/>
            <person name="Barry K.W."/>
            <person name="Clum A."/>
            <person name="Dockter R.B."/>
            <person name="Fauchery L."/>
            <person name="Iotti M."/>
            <person name="Kohler A."/>
            <person name="Labutti K."/>
            <person name="Lindquist E.A."/>
            <person name="Lipzen A."/>
            <person name="Ohm R.A."/>
            <person name="Wang M."/>
            <person name="Grigoriev I.V."/>
            <person name="Zambonelli A."/>
            <person name="Martin F.M."/>
        </authorList>
    </citation>
    <scope>NUCLEOTIDE SEQUENCE [LARGE SCALE GENOMIC DNA]</scope>
    <source>
        <strain evidence="15 16">Tbo3840</strain>
    </source>
</reference>
<keyword evidence="3" id="KW-0134">Cell wall</keyword>
<keyword evidence="16" id="KW-1185">Reference proteome</keyword>
<evidence type="ECO:0000256" key="14">
    <source>
        <dbReference type="SAM" id="SignalP"/>
    </source>
</evidence>
<keyword evidence="6 15" id="KW-0378">Hydrolase</keyword>
<dbReference type="PANTHER" id="PTHR16631:SF24">
    <property type="entry name" value="FAMILY 17 GLUCOSIDASE SCW11-RELATED"/>
    <property type="match status" value="1"/>
</dbReference>
<evidence type="ECO:0000256" key="7">
    <source>
        <dbReference type="ARBA" id="ARBA00023295"/>
    </source>
</evidence>
<keyword evidence="4" id="KW-0964">Secreted</keyword>
<keyword evidence="5 14" id="KW-0732">Signal</keyword>
<dbReference type="GO" id="GO:0071555">
    <property type="term" value="P:cell wall organization"/>
    <property type="evidence" value="ECO:0007669"/>
    <property type="project" value="TreeGrafter"/>
</dbReference>
<feature type="compositionally biased region" description="Low complexity" evidence="13">
    <location>
        <begin position="270"/>
        <end position="280"/>
    </location>
</feature>
<evidence type="ECO:0000256" key="10">
    <source>
        <dbReference type="ARBA" id="ARBA00041495"/>
    </source>
</evidence>
<evidence type="ECO:0000256" key="1">
    <source>
        <dbReference type="ARBA" id="ARBA00004191"/>
    </source>
</evidence>
<evidence type="ECO:0000256" key="3">
    <source>
        <dbReference type="ARBA" id="ARBA00022512"/>
    </source>
</evidence>
<name>A0A2T6ZRE1_TUBBO</name>
<feature type="signal peptide" evidence="14">
    <location>
        <begin position="1"/>
        <end position="20"/>
    </location>
</feature>
<comment type="caution">
    <text evidence="15">The sequence shown here is derived from an EMBL/GenBank/DDBJ whole genome shotgun (WGS) entry which is preliminary data.</text>
</comment>
<evidence type="ECO:0000313" key="16">
    <source>
        <dbReference type="Proteomes" id="UP000244722"/>
    </source>
</evidence>
<dbReference type="STRING" id="42251.A0A2T6ZRE1"/>
<comment type="subcellular location">
    <subcellularLocation>
        <location evidence="1">Secreted</location>
        <location evidence="1">Cell wall</location>
    </subcellularLocation>
</comment>
<evidence type="ECO:0000256" key="12">
    <source>
        <dbReference type="ARBA" id="ARBA00042762"/>
    </source>
</evidence>
<evidence type="ECO:0000256" key="8">
    <source>
        <dbReference type="ARBA" id="ARBA00024983"/>
    </source>
</evidence>
<organism evidence="15 16">
    <name type="scientific">Tuber borchii</name>
    <name type="common">White truffle</name>
    <dbReference type="NCBI Taxonomy" id="42251"/>
    <lineage>
        <taxon>Eukaryota</taxon>
        <taxon>Fungi</taxon>
        <taxon>Dikarya</taxon>
        <taxon>Ascomycota</taxon>
        <taxon>Pezizomycotina</taxon>
        <taxon>Pezizomycetes</taxon>
        <taxon>Pezizales</taxon>
        <taxon>Tuberaceae</taxon>
        <taxon>Tuber</taxon>
    </lineage>
</organism>
<dbReference type="GO" id="GO:0042973">
    <property type="term" value="F:glucan endo-1,3-beta-D-glucosidase activity"/>
    <property type="evidence" value="ECO:0007669"/>
    <property type="project" value="TreeGrafter"/>
</dbReference>
<evidence type="ECO:0000256" key="13">
    <source>
        <dbReference type="SAM" id="MobiDB-lite"/>
    </source>
</evidence>
<proteinExistence type="inferred from homology"/>
<evidence type="ECO:0000256" key="9">
    <source>
        <dbReference type="ARBA" id="ARBA00039284"/>
    </source>
</evidence>
<evidence type="ECO:0000256" key="11">
    <source>
        <dbReference type="ARBA" id="ARBA00041516"/>
    </source>
</evidence>
<dbReference type="GO" id="GO:0005576">
    <property type="term" value="C:extracellular region"/>
    <property type="evidence" value="ECO:0007669"/>
    <property type="project" value="TreeGrafter"/>
</dbReference>
<dbReference type="EMBL" id="NESQ01000131">
    <property type="protein sequence ID" value="PUU78033.1"/>
    <property type="molecule type" value="Genomic_DNA"/>
</dbReference>
<evidence type="ECO:0000256" key="6">
    <source>
        <dbReference type="ARBA" id="ARBA00022801"/>
    </source>
</evidence>
<comment type="function">
    <text evidence="8">Beta-glucosidases are one of a number of cellulolytic enzymes involved in the degradation of cellulosic biomass. Catalyzes the last step releasing glucose from the inhibitory cellobiose.</text>
</comment>
<dbReference type="InterPro" id="IPR017853">
    <property type="entry name" value="GH"/>
</dbReference>
<feature type="region of interest" description="Disordered" evidence="13">
    <location>
        <begin position="270"/>
        <end position="321"/>
    </location>
</feature>
<dbReference type="GO" id="GO:0009277">
    <property type="term" value="C:fungal-type cell wall"/>
    <property type="evidence" value="ECO:0007669"/>
    <property type="project" value="TreeGrafter"/>
</dbReference>
<dbReference type="Proteomes" id="UP000244722">
    <property type="component" value="Unassembled WGS sequence"/>
</dbReference>
<evidence type="ECO:0000256" key="4">
    <source>
        <dbReference type="ARBA" id="ARBA00022525"/>
    </source>
</evidence>
<accession>A0A2T6ZRE1</accession>
<comment type="similarity">
    <text evidence="2">Belongs to the glycosyl hydrolase 17 family.</text>
</comment>